<evidence type="ECO:0000256" key="3">
    <source>
        <dbReference type="SAM" id="MobiDB-lite"/>
    </source>
</evidence>
<dbReference type="InterPro" id="IPR050356">
    <property type="entry name" value="SulA_CellDiv_inhibitor"/>
</dbReference>
<gene>
    <name evidence="5" type="ORF">AC731_005645</name>
</gene>
<evidence type="ECO:0000256" key="2">
    <source>
        <dbReference type="ARBA" id="ARBA00022763"/>
    </source>
</evidence>
<evidence type="ECO:0000313" key="5">
    <source>
        <dbReference type="EMBL" id="AMO36462.1"/>
    </source>
</evidence>
<dbReference type="PANTHER" id="PTHR35369:SF2">
    <property type="entry name" value="BLR3025 PROTEIN"/>
    <property type="match status" value="1"/>
</dbReference>
<dbReference type="InterPro" id="IPR043502">
    <property type="entry name" value="DNA/RNA_pol_sf"/>
</dbReference>
<dbReference type="SUPFAM" id="SSF56672">
    <property type="entry name" value="DNA/RNA polymerases"/>
    <property type="match status" value="1"/>
</dbReference>
<accession>A0A127K3C3</accession>
<dbReference type="InterPro" id="IPR001126">
    <property type="entry name" value="UmuC"/>
</dbReference>
<dbReference type="EMBL" id="CP014646">
    <property type="protein sequence ID" value="AMO36462.1"/>
    <property type="molecule type" value="Genomic_DNA"/>
</dbReference>
<evidence type="ECO:0000256" key="1">
    <source>
        <dbReference type="ARBA" id="ARBA00010945"/>
    </source>
</evidence>
<proteinExistence type="inferred from homology"/>
<name>A0A127K3C3_9RHOO</name>
<dbReference type="Gene3D" id="3.30.70.270">
    <property type="match status" value="1"/>
</dbReference>
<comment type="similarity">
    <text evidence="1">Belongs to the DNA polymerase type-Y family.</text>
</comment>
<feature type="domain" description="UmuC" evidence="4">
    <location>
        <begin position="23"/>
        <end position="146"/>
    </location>
</feature>
<evidence type="ECO:0000313" key="6">
    <source>
        <dbReference type="Proteomes" id="UP000036902"/>
    </source>
</evidence>
<feature type="region of interest" description="Disordered" evidence="3">
    <location>
        <begin position="377"/>
        <end position="409"/>
    </location>
</feature>
<keyword evidence="2" id="KW-0227">DNA damage</keyword>
<dbReference type="PANTHER" id="PTHR35369">
    <property type="entry name" value="BLR3025 PROTEIN-RELATED"/>
    <property type="match status" value="1"/>
</dbReference>
<sequence length="486" mass="53143">MLWLAILVPDLPLQVFTRGLTHTNTPFAVVDRMGAARILCANAAALALGVQTGQPLSTAQAVALALQLQPRQPEREAALLAEIACWAGRFTPRISLAPPDTVLLEIHSSLRLFGGQSHIENQLKEGLAQLGLRARLACAPTPLAARWFAACGQGLPARGDWRCGLDALPLAVLGSEGDCSAATLELLRGLGAQRLGDVRALPAAGLARRQAQSVSLLLARARGEQPDPRLWFAPPERFHHELALPAPTDSSEALLFAARRLFASLASWLQARHAAIDHCRLRLLHERQPATVLEIVLGQAANDEAHLALIARERLDSLALPTEVCALGVDADHLLAHVPRADDLFGAPGQARDQAMRLVDRLRARLGENAIRHLAPVADHRPEAAWQTQGRTQHGRQRPATSKAASNPEAVLPDRRRPFWLLPHATVISPQHYTLLGDAERIESGWWDDGDMRRDYFLAQRSDNTLCWIYHELSPPGGWYLQGYFG</sequence>
<dbReference type="AlphaFoldDB" id="A0A127K3C3"/>
<dbReference type="CDD" id="cd03468">
    <property type="entry name" value="PolY_like"/>
    <property type="match status" value="1"/>
</dbReference>
<protein>
    <recommendedName>
        <fullName evidence="4">UmuC domain-containing protein</fullName>
    </recommendedName>
</protein>
<organism evidence="5 6">
    <name type="scientific">Thauera humireducens</name>
    <dbReference type="NCBI Taxonomy" id="1134435"/>
    <lineage>
        <taxon>Bacteria</taxon>
        <taxon>Pseudomonadati</taxon>
        <taxon>Pseudomonadota</taxon>
        <taxon>Betaproteobacteria</taxon>
        <taxon>Rhodocyclales</taxon>
        <taxon>Zoogloeaceae</taxon>
        <taxon>Thauera</taxon>
    </lineage>
</organism>
<reference evidence="6" key="1">
    <citation type="submission" date="2016-03" db="EMBL/GenBank/DDBJ databases">
        <authorList>
            <person name="Ma C."/>
            <person name="Zhou S."/>
            <person name="Yang G."/>
        </authorList>
    </citation>
    <scope>NUCLEOTIDE SEQUENCE [LARGE SCALE GENOMIC DNA]</scope>
    <source>
        <strain evidence="6">SgZ-1</strain>
    </source>
</reference>
<dbReference type="RefSeq" id="WP_048703912.1">
    <property type="nucleotide sequence ID" value="NZ_CP014646.1"/>
</dbReference>
<dbReference type="STRING" id="1134435.AC731_005645"/>
<dbReference type="Pfam" id="PF00817">
    <property type="entry name" value="IMS"/>
    <property type="match status" value="1"/>
</dbReference>
<evidence type="ECO:0000259" key="4">
    <source>
        <dbReference type="Pfam" id="PF00817"/>
    </source>
</evidence>
<keyword evidence="6" id="KW-1185">Reference proteome</keyword>
<dbReference type="Proteomes" id="UP000036902">
    <property type="component" value="Chromosome"/>
</dbReference>
<dbReference type="InterPro" id="IPR043128">
    <property type="entry name" value="Rev_trsase/Diguanyl_cyclase"/>
</dbReference>
<dbReference type="Gene3D" id="3.40.1170.60">
    <property type="match status" value="1"/>
</dbReference>
<dbReference type="GO" id="GO:0006281">
    <property type="term" value="P:DNA repair"/>
    <property type="evidence" value="ECO:0007669"/>
    <property type="project" value="InterPro"/>
</dbReference>
<dbReference type="KEGG" id="thu:AC731_005645"/>